<keyword evidence="3" id="KW-1185">Reference proteome</keyword>
<comment type="caution">
    <text evidence="2">The sequence shown here is derived from an EMBL/GenBank/DDBJ whole genome shotgun (WGS) entry which is preliminary data.</text>
</comment>
<dbReference type="SUPFAM" id="SSF52949">
    <property type="entry name" value="Macro domain-like"/>
    <property type="match status" value="1"/>
</dbReference>
<proteinExistence type="predicted"/>
<dbReference type="Gene3D" id="3.40.220.10">
    <property type="entry name" value="Leucine Aminopeptidase, subunit E, domain 1"/>
    <property type="match status" value="1"/>
</dbReference>
<dbReference type="Pfam" id="PF02789">
    <property type="entry name" value="Peptidase_M17_N"/>
    <property type="match status" value="1"/>
</dbReference>
<gene>
    <name evidence="2" type="ORF">NUTIK01_01890</name>
</gene>
<protein>
    <recommendedName>
        <fullName evidence="1">Peptidase M17 leucyl aminopeptidase N-terminal domain-containing protein</fullName>
    </recommendedName>
</protein>
<feature type="domain" description="Peptidase M17 leucyl aminopeptidase N-terminal" evidence="1">
    <location>
        <begin position="33"/>
        <end position="138"/>
    </location>
</feature>
<organism evidence="2 3">
    <name type="scientific">Novosphingobium pituita</name>
    <dbReference type="NCBI Taxonomy" id="3056842"/>
    <lineage>
        <taxon>Bacteria</taxon>
        <taxon>Pseudomonadati</taxon>
        <taxon>Pseudomonadota</taxon>
        <taxon>Alphaproteobacteria</taxon>
        <taxon>Sphingomonadales</taxon>
        <taxon>Sphingomonadaceae</taxon>
        <taxon>Novosphingobium</taxon>
    </lineage>
</organism>
<dbReference type="InterPro" id="IPR008283">
    <property type="entry name" value="Peptidase_M17_N"/>
</dbReference>
<dbReference type="RefSeq" id="WP_317973270.1">
    <property type="nucleotide sequence ID" value="NZ_BTFW01000001.1"/>
</dbReference>
<evidence type="ECO:0000313" key="3">
    <source>
        <dbReference type="Proteomes" id="UP001187221"/>
    </source>
</evidence>
<dbReference type="InterPro" id="IPR043472">
    <property type="entry name" value="Macro_dom-like"/>
</dbReference>
<dbReference type="EMBL" id="BTFW01000001">
    <property type="protein sequence ID" value="GMM59412.1"/>
    <property type="molecule type" value="Genomic_DNA"/>
</dbReference>
<name>A0ABQ6P4V2_9SPHN</name>
<accession>A0ABQ6P4V2</accession>
<dbReference type="Proteomes" id="UP001187221">
    <property type="component" value="Unassembled WGS sequence"/>
</dbReference>
<evidence type="ECO:0000259" key="1">
    <source>
        <dbReference type="Pfam" id="PF02789"/>
    </source>
</evidence>
<evidence type="ECO:0000313" key="2">
    <source>
        <dbReference type="EMBL" id="GMM59412.1"/>
    </source>
</evidence>
<reference evidence="2 3" key="1">
    <citation type="submission" date="2023-06" db="EMBL/GenBank/DDBJ databases">
        <title>Draft genome sequence of Novosphingobium sp. strain IK01.</title>
        <authorList>
            <person name="Hatamoto M."/>
            <person name="Ikarashi T."/>
            <person name="Yamaguchi T."/>
        </authorList>
    </citation>
    <scope>NUCLEOTIDE SEQUENCE [LARGE SCALE GENOMIC DNA]</scope>
    <source>
        <strain evidence="2 3">IK01</strain>
    </source>
</reference>
<sequence length="196" mass="21060">MGDIEARSLGTRKGVSFKAAKIDVLGCDVDLLVVGMFERDGINRPTGGANQIDRALHGTLGRLREGRIFKGTMGETLILSSTPAPIKANSLMLIGMGDDPGALPHSIGELTANAMQTALRMGARSTACLLTWSERELPSNLVELTAEMMMKGVLRAVEGHDGHDRQPEMEWFFDIRNGDAARMADALERALGKPSG</sequence>